<sequence>MEKKDSFGRVLKKLAASSLLLLPLVANAGYTLEQAFQEVNQQTARCLKMKNRPVDAVQDTWFDSLSSDQKRAVLFELSKRAVDRCTLEAREKYSWALVKQAGETGDLEGIKDWIALNSPIDGKAQTIVKSLPEEEINRLSLSDHFYYPFDSMSLRDSLISQ</sequence>
<dbReference type="EMBL" id="WXWW01000084">
    <property type="protein sequence ID" value="NAW64634.1"/>
    <property type="molecule type" value="Genomic_DNA"/>
</dbReference>
<gene>
    <name evidence="2" type="ORF">CAG72_05330</name>
</gene>
<evidence type="ECO:0008006" key="4">
    <source>
        <dbReference type="Google" id="ProtNLM"/>
    </source>
</evidence>
<feature type="chain" id="PRO_5031235122" description="Secreted protein" evidence="1">
    <location>
        <begin position="29"/>
        <end position="161"/>
    </location>
</feature>
<evidence type="ECO:0000313" key="3">
    <source>
        <dbReference type="Proteomes" id="UP000465712"/>
    </source>
</evidence>
<comment type="caution">
    <text evidence="2">The sequence shown here is derived from an EMBL/GenBank/DDBJ whole genome shotgun (WGS) entry which is preliminary data.</text>
</comment>
<accession>A0A7X4W9I4</accession>
<organism evidence="2 3">
    <name type="scientific">Photobacterium halotolerans</name>
    <dbReference type="NCBI Taxonomy" id="265726"/>
    <lineage>
        <taxon>Bacteria</taxon>
        <taxon>Pseudomonadati</taxon>
        <taxon>Pseudomonadota</taxon>
        <taxon>Gammaproteobacteria</taxon>
        <taxon>Vibrionales</taxon>
        <taxon>Vibrionaceae</taxon>
        <taxon>Photobacterium</taxon>
    </lineage>
</organism>
<reference evidence="2 3" key="1">
    <citation type="submission" date="2017-05" db="EMBL/GenBank/DDBJ databases">
        <title>High clonality and local adaptation shapes Vibrionaceae linages within an endangered oasis.</title>
        <authorList>
            <person name="Vazquez-Rosas-Landa M."/>
        </authorList>
    </citation>
    <scope>NUCLEOTIDE SEQUENCE [LARGE SCALE GENOMIC DNA]</scope>
    <source>
        <strain evidence="2 3">P46_P4S1P180</strain>
    </source>
</reference>
<feature type="signal peptide" evidence="1">
    <location>
        <begin position="1"/>
        <end position="28"/>
    </location>
</feature>
<evidence type="ECO:0000256" key="1">
    <source>
        <dbReference type="SAM" id="SignalP"/>
    </source>
</evidence>
<proteinExistence type="predicted"/>
<keyword evidence="1" id="KW-0732">Signal</keyword>
<name>A0A7X4W9I4_9GAMM</name>
<dbReference type="AlphaFoldDB" id="A0A7X4W9I4"/>
<protein>
    <recommendedName>
        <fullName evidence="4">Secreted protein</fullName>
    </recommendedName>
</protein>
<evidence type="ECO:0000313" key="2">
    <source>
        <dbReference type="EMBL" id="NAW64634.1"/>
    </source>
</evidence>
<dbReference type="RefSeq" id="WP_161443426.1">
    <property type="nucleotide sequence ID" value="NZ_WXWW01000084.1"/>
</dbReference>
<dbReference type="Proteomes" id="UP000465712">
    <property type="component" value="Unassembled WGS sequence"/>
</dbReference>